<accession>A0A485LVH0</accession>
<evidence type="ECO:0000313" key="3">
    <source>
        <dbReference type="EMBL" id="VFU11798.1"/>
    </source>
</evidence>
<dbReference type="InterPro" id="IPR036388">
    <property type="entry name" value="WH-like_DNA-bd_sf"/>
</dbReference>
<comment type="function">
    <text evidence="2">Might take part in the signal recognition particle (SRP) pathway. This is inferred from the conservation of its genetic proximity to ftsY/ffh. May be a regulatory protein.</text>
</comment>
<evidence type="ECO:0000256" key="1">
    <source>
        <dbReference type="ARBA" id="ARBA00008720"/>
    </source>
</evidence>
<dbReference type="PANTHER" id="PTHR40083">
    <property type="entry name" value="UPF0122 PROTEIN CBO2450/CLC_2298"/>
    <property type="match status" value="1"/>
</dbReference>
<reference evidence="3" key="1">
    <citation type="submission" date="2019-03" db="EMBL/GenBank/DDBJ databases">
        <authorList>
            <person name="Hao L."/>
        </authorList>
    </citation>
    <scope>NUCLEOTIDE SEQUENCE</scope>
</reference>
<proteinExistence type="inferred from homology"/>
<dbReference type="InterPro" id="IPR013324">
    <property type="entry name" value="RNA_pol_sigma_r3/r4-like"/>
</dbReference>
<name>A0A485LVH0_9ZZZZ</name>
<dbReference type="InterPro" id="IPR007394">
    <property type="entry name" value="UPF0122"/>
</dbReference>
<dbReference type="CDD" id="cd06171">
    <property type="entry name" value="Sigma70_r4"/>
    <property type="match status" value="1"/>
</dbReference>
<evidence type="ECO:0000256" key="2">
    <source>
        <dbReference type="ARBA" id="ARBA00024764"/>
    </source>
</evidence>
<comment type="similarity">
    <text evidence="1">Belongs to the UPF0122 family.</text>
</comment>
<dbReference type="PANTHER" id="PTHR40083:SF1">
    <property type="entry name" value="UPF0122 PROTEIN YLXM"/>
    <property type="match status" value="1"/>
</dbReference>
<dbReference type="Pfam" id="PF04297">
    <property type="entry name" value="UPF0122"/>
    <property type="match status" value="1"/>
</dbReference>
<dbReference type="EMBL" id="CAADRN010000045">
    <property type="protein sequence ID" value="VFU11798.1"/>
    <property type="molecule type" value="Genomic_DNA"/>
</dbReference>
<organism evidence="3">
    <name type="scientific">anaerobic digester metagenome</name>
    <dbReference type="NCBI Taxonomy" id="1263854"/>
    <lineage>
        <taxon>unclassified sequences</taxon>
        <taxon>metagenomes</taxon>
        <taxon>ecological metagenomes</taxon>
    </lineage>
</organism>
<protein>
    <submittedName>
        <fullName evidence="3">Uncharacterized protein</fullName>
    </submittedName>
</protein>
<dbReference type="AlphaFoldDB" id="A0A485LVH0"/>
<sequence length="117" mass="13724">MLEKIAWITMLYDFYGQLLTERQRDFVELYYGQNLSLGEIAGEFNVTRQSVHDTLKRAEQLLVYYEDKLGLVTRYRTEREKLAVAAGLLDQCISAGEDDRLKRVKEILYEFMDSGEQ</sequence>
<gene>
    <name evidence="3" type="ORF">SCFA_1390006</name>
</gene>
<dbReference type="SUPFAM" id="SSF88659">
    <property type="entry name" value="Sigma3 and sigma4 domains of RNA polymerase sigma factors"/>
    <property type="match status" value="1"/>
</dbReference>
<dbReference type="InterPro" id="IPR054831">
    <property type="entry name" value="UPF0122_fam_protein"/>
</dbReference>
<dbReference type="NCBIfam" id="NF045758">
    <property type="entry name" value="YlxM"/>
    <property type="match status" value="1"/>
</dbReference>
<dbReference type="Gene3D" id="1.10.10.10">
    <property type="entry name" value="Winged helix-like DNA-binding domain superfamily/Winged helix DNA-binding domain"/>
    <property type="match status" value="1"/>
</dbReference>
<dbReference type="HAMAP" id="MF_00245">
    <property type="entry name" value="UPF0122"/>
    <property type="match status" value="1"/>
</dbReference>